<proteinExistence type="predicted"/>
<sequence>MMVIDKKVAISCSFNYTDDANRYNDENVFFMHNEDIARHYATEIERIYNQLAQDL</sequence>
<comment type="caution">
    <text evidence="2">The sequence shown here is derived from an EMBL/GenBank/DDBJ whole genome shotgun (WGS) entry which is preliminary data.</text>
</comment>
<feature type="domain" description="Phospholipase D-like" evidence="1">
    <location>
        <begin position="1"/>
        <end position="47"/>
    </location>
</feature>
<gene>
    <name evidence="2" type="ORF">KJ970_21190</name>
</gene>
<dbReference type="SUPFAM" id="SSF56024">
    <property type="entry name" value="Phospholipase D/nuclease"/>
    <property type="match status" value="1"/>
</dbReference>
<evidence type="ECO:0000313" key="3">
    <source>
        <dbReference type="Proteomes" id="UP000777784"/>
    </source>
</evidence>
<dbReference type="Pfam" id="PF13091">
    <property type="entry name" value="PLDc_2"/>
    <property type="match status" value="1"/>
</dbReference>
<evidence type="ECO:0000259" key="1">
    <source>
        <dbReference type="Pfam" id="PF13091"/>
    </source>
</evidence>
<evidence type="ECO:0000313" key="2">
    <source>
        <dbReference type="EMBL" id="MBU2693441.1"/>
    </source>
</evidence>
<name>A0A948RZU5_UNCEI</name>
<organism evidence="2 3">
    <name type="scientific">Eiseniibacteriota bacterium</name>
    <dbReference type="NCBI Taxonomy" id="2212470"/>
    <lineage>
        <taxon>Bacteria</taxon>
        <taxon>Candidatus Eiseniibacteriota</taxon>
    </lineage>
</organism>
<dbReference type="Proteomes" id="UP000777784">
    <property type="component" value="Unassembled WGS sequence"/>
</dbReference>
<protein>
    <recommendedName>
        <fullName evidence="1">Phospholipase D-like domain-containing protein</fullName>
    </recommendedName>
</protein>
<reference evidence="2" key="1">
    <citation type="submission" date="2021-05" db="EMBL/GenBank/DDBJ databases">
        <title>Energy efficiency and biological interactions define the core microbiome of deep oligotrophic groundwater.</title>
        <authorList>
            <person name="Mehrshad M."/>
            <person name="Lopez-Fernandez M."/>
            <person name="Bell E."/>
            <person name="Bernier-Latmani R."/>
            <person name="Bertilsson S."/>
            <person name="Dopson M."/>
        </authorList>
    </citation>
    <scope>NUCLEOTIDE SEQUENCE</scope>
    <source>
        <strain evidence="2">Modern_marine.mb.64</strain>
    </source>
</reference>
<dbReference type="AlphaFoldDB" id="A0A948RZU5"/>
<dbReference type="InterPro" id="IPR025202">
    <property type="entry name" value="PLD-like_dom"/>
</dbReference>
<dbReference type="EMBL" id="JAHJDP010000121">
    <property type="protein sequence ID" value="MBU2693441.1"/>
    <property type="molecule type" value="Genomic_DNA"/>
</dbReference>
<dbReference type="Gene3D" id="3.30.870.10">
    <property type="entry name" value="Endonuclease Chain A"/>
    <property type="match status" value="1"/>
</dbReference>
<accession>A0A948RZU5</accession>